<dbReference type="SUPFAM" id="SSF53335">
    <property type="entry name" value="S-adenosyl-L-methionine-dependent methyltransferases"/>
    <property type="match status" value="1"/>
</dbReference>
<evidence type="ECO:0000256" key="5">
    <source>
        <dbReference type="ARBA" id="ARBA00022813"/>
    </source>
</evidence>
<evidence type="ECO:0000256" key="3">
    <source>
        <dbReference type="ARBA" id="ARBA00022679"/>
    </source>
</evidence>
<keyword evidence="5" id="KW-0068">Autocatalytic cleavage</keyword>
<keyword evidence="16" id="KW-1185">Reference proteome</keyword>
<dbReference type="InterPro" id="IPR030373">
    <property type="entry name" value="PABS_CS"/>
</dbReference>
<evidence type="ECO:0000256" key="1">
    <source>
        <dbReference type="ARBA" id="ARBA00001928"/>
    </source>
</evidence>
<dbReference type="InterPro" id="IPR016067">
    <property type="entry name" value="S-AdoMet_deCO2ase_core"/>
</dbReference>
<name>A0A9N8DW04_9STRA</name>
<organism evidence="15 16">
    <name type="scientific">Seminavis robusta</name>
    <dbReference type="NCBI Taxonomy" id="568900"/>
    <lineage>
        <taxon>Eukaryota</taxon>
        <taxon>Sar</taxon>
        <taxon>Stramenopiles</taxon>
        <taxon>Ochrophyta</taxon>
        <taxon>Bacillariophyta</taxon>
        <taxon>Bacillariophyceae</taxon>
        <taxon>Bacillariophycidae</taxon>
        <taxon>Naviculales</taxon>
        <taxon>Naviculaceae</taxon>
        <taxon>Seminavis</taxon>
    </lineage>
</organism>
<evidence type="ECO:0000256" key="4">
    <source>
        <dbReference type="ARBA" id="ARBA00022793"/>
    </source>
</evidence>
<evidence type="ECO:0000256" key="10">
    <source>
        <dbReference type="ARBA" id="ARBA00023317"/>
    </source>
</evidence>
<keyword evidence="13" id="KW-0812">Transmembrane</keyword>
<dbReference type="PROSITE" id="PS01330">
    <property type="entry name" value="PABS_1"/>
    <property type="match status" value="1"/>
</dbReference>
<keyword evidence="10" id="KW-0670">Pyruvate</keyword>
<evidence type="ECO:0000256" key="12">
    <source>
        <dbReference type="SAM" id="MobiDB-lite"/>
    </source>
</evidence>
<dbReference type="CDD" id="cd02440">
    <property type="entry name" value="AdoMet_MTases"/>
    <property type="match status" value="1"/>
</dbReference>
<keyword evidence="13" id="KW-1133">Transmembrane helix</keyword>
<keyword evidence="13" id="KW-0472">Membrane</keyword>
<evidence type="ECO:0000259" key="14">
    <source>
        <dbReference type="PROSITE" id="PS51006"/>
    </source>
</evidence>
<evidence type="ECO:0000313" key="16">
    <source>
        <dbReference type="Proteomes" id="UP001153069"/>
    </source>
</evidence>
<dbReference type="OrthoDB" id="38125at2759"/>
<keyword evidence="3 11" id="KW-0808">Transferase</keyword>
<keyword evidence="7" id="KW-0865">Zymogen</keyword>
<dbReference type="EMBL" id="CAICTM010000322">
    <property type="protein sequence ID" value="CAB9507856.1"/>
    <property type="molecule type" value="Genomic_DNA"/>
</dbReference>
<accession>A0A9N8DW04</accession>
<dbReference type="Pfam" id="PF01564">
    <property type="entry name" value="Spermine_synth"/>
    <property type="match status" value="1"/>
</dbReference>
<keyword evidence="9" id="KW-0704">Schiff base</keyword>
<dbReference type="InterPro" id="IPR029063">
    <property type="entry name" value="SAM-dependent_MTases_sf"/>
</dbReference>
<dbReference type="GO" id="GO:0004014">
    <property type="term" value="F:adenosylmethionine decarboxylase activity"/>
    <property type="evidence" value="ECO:0007669"/>
    <property type="project" value="InterPro"/>
</dbReference>
<dbReference type="PANTHER" id="PTHR11558:SF11">
    <property type="entry name" value="SPERMIDINE SYNTHASE"/>
    <property type="match status" value="1"/>
</dbReference>
<evidence type="ECO:0000256" key="11">
    <source>
        <dbReference type="PROSITE-ProRule" id="PRU00354"/>
    </source>
</evidence>
<dbReference type="HAMAP" id="MF_00198">
    <property type="entry name" value="Spermidine_synth"/>
    <property type="match status" value="1"/>
</dbReference>
<proteinExistence type="inferred from homology"/>
<comment type="cofactor">
    <cofactor evidence="1">
        <name>pyruvate</name>
        <dbReference type="ChEBI" id="CHEBI:15361"/>
    </cofactor>
</comment>
<dbReference type="SUPFAM" id="SSF56276">
    <property type="entry name" value="S-adenosylmethionine decarboxylase"/>
    <property type="match status" value="1"/>
</dbReference>
<dbReference type="PROSITE" id="PS51006">
    <property type="entry name" value="PABS_2"/>
    <property type="match status" value="1"/>
</dbReference>
<dbReference type="GO" id="GO:0016740">
    <property type="term" value="F:transferase activity"/>
    <property type="evidence" value="ECO:0007669"/>
    <property type="project" value="UniProtKB-UniRule"/>
</dbReference>
<sequence length="844" mass="94228">MAGGSSQAAPSPAYIVYVPVRFLVVTLVGSVFLAFAVGQAARLFVTGGYEQIPFVEVEEEKGILPHPVMQNGKKVPRTVYTSKHYDTGKSVTSDSLLARQELQSANKEWVECIDSEGGGKICHNEEHPSDPSIEQNEEEEESEHEPAGQHLLVDIENLEGAFLNSKERLARAMMDLVDLSGLTMLSYHCHELEPAGVSCAGVLLESHVSFHTWPAEGVITLDLFTCGPASLVPYIPVVQRLFSIGKSPTFEGEEVEPPHMLWSYKRRGFRNEEVYDAAGGDMYNYLLGVMEFENKTQIAAVKTDFQDVEIFDLIHPRFRTVEQYQKSISNDGSYESKHPELFLPDRIVYLDGVMQSRRYGEAAYHESLVHPAMFANPNPEYVAIIGGGEGATLREVLKHDTLKQVIMIEIDKGMVDMSKKYLPDWNYCGNIAGSTESCFDDPRATVYYQDAIQWFIDHYSPGKESGKEPKLDVIIMDALDPGNNVDFSDLLFDNEAFAKALHNSLNDGGVFIAQTGEAANLEDPSKMNSRERYEFIFKTRLAEAGFQTMKEYEDAHGGFNGVWSFFAAFVNSSTKSRWHANEAEINLAIRKRMRSTTAGKSPLVYFDGATMQSYQYPSKAAEVVFCRTVPDAFGCNRTHGIDPRIYDVPTSDLEVKASLVDSAKHGVFAKVDIVEGSYLAIKEQTRDIFIPPSTYELIYNFTQHPAGYQHSFFTSFLKGYGCGHHYFGGVGRSVDPGLLAFTNHGCNSNYNLGPMQDVNEMNADENSLPERSPLDWETAVNNPFIDRNVRVLMHSLGYANRDIPAGTEIQDNLLNYAGTLEQWKNTVLDLRAQCSTEEEVVVSE</sequence>
<evidence type="ECO:0000256" key="9">
    <source>
        <dbReference type="ARBA" id="ARBA00023270"/>
    </source>
</evidence>
<comment type="similarity">
    <text evidence="2">Belongs to the spermidine/spermine synthase family.</text>
</comment>
<keyword evidence="4" id="KW-0210">Decarboxylase</keyword>
<dbReference type="AlphaFoldDB" id="A0A9N8DW04"/>
<feature type="domain" description="PABS" evidence="14">
    <location>
        <begin position="281"/>
        <end position="570"/>
    </location>
</feature>
<reference evidence="15" key="1">
    <citation type="submission" date="2020-06" db="EMBL/GenBank/DDBJ databases">
        <authorList>
            <consortium name="Plant Systems Biology data submission"/>
        </authorList>
    </citation>
    <scope>NUCLEOTIDE SEQUENCE</scope>
    <source>
        <strain evidence="15">D6</strain>
    </source>
</reference>
<dbReference type="GO" id="GO:0008295">
    <property type="term" value="P:spermidine biosynthetic process"/>
    <property type="evidence" value="ECO:0007669"/>
    <property type="project" value="InterPro"/>
</dbReference>
<evidence type="ECO:0000313" key="15">
    <source>
        <dbReference type="EMBL" id="CAB9507856.1"/>
    </source>
</evidence>
<comment type="caution">
    <text evidence="15">The sequence shown here is derived from an EMBL/GenBank/DDBJ whole genome shotgun (WGS) entry which is preliminary data.</text>
</comment>
<keyword evidence="8" id="KW-0456">Lyase</keyword>
<dbReference type="PANTHER" id="PTHR11558">
    <property type="entry name" value="SPERMIDINE/SPERMINE SYNTHASE"/>
    <property type="match status" value="1"/>
</dbReference>
<dbReference type="InterPro" id="IPR001045">
    <property type="entry name" value="Spermi_synthase"/>
</dbReference>
<evidence type="ECO:0000256" key="13">
    <source>
        <dbReference type="SAM" id="Phobius"/>
    </source>
</evidence>
<dbReference type="InterPro" id="IPR003826">
    <property type="entry name" value="AdoMetDC_fam_prok"/>
</dbReference>
<dbReference type="Proteomes" id="UP001153069">
    <property type="component" value="Unassembled WGS sequence"/>
</dbReference>
<dbReference type="InterPro" id="IPR030374">
    <property type="entry name" value="PABS"/>
</dbReference>
<evidence type="ECO:0000256" key="6">
    <source>
        <dbReference type="ARBA" id="ARBA00023115"/>
    </source>
</evidence>
<feature type="region of interest" description="Disordered" evidence="12">
    <location>
        <begin position="120"/>
        <end position="147"/>
    </location>
</feature>
<evidence type="ECO:0000256" key="2">
    <source>
        <dbReference type="ARBA" id="ARBA00007867"/>
    </source>
</evidence>
<dbReference type="Gene3D" id="3.60.90.10">
    <property type="entry name" value="S-adenosylmethionine decarboxylase"/>
    <property type="match status" value="1"/>
</dbReference>
<protein>
    <submittedName>
        <fullName evidence="15">Polyamine aminopropyltransferase</fullName>
    </submittedName>
</protein>
<evidence type="ECO:0000256" key="8">
    <source>
        <dbReference type="ARBA" id="ARBA00023239"/>
    </source>
</evidence>
<gene>
    <name evidence="15" type="ORF">SEMRO_323_G117250.1</name>
</gene>
<evidence type="ECO:0000256" key="7">
    <source>
        <dbReference type="ARBA" id="ARBA00023145"/>
    </source>
</evidence>
<dbReference type="Pfam" id="PF02675">
    <property type="entry name" value="AdoMet_dc"/>
    <property type="match status" value="1"/>
</dbReference>
<keyword evidence="6 11" id="KW-0620">Polyamine biosynthesis</keyword>
<feature type="transmembrane region" description="Helical" evidence="13">
    <location>
        <begin position="14"/>
        <end position="37"/>
    </location>
</feature>
<feature type="active site" description="Proton acceptor" evidence="11">
    <location>
        <position position="477"/>
    </location>
</feature>
<dbReference type="Gene3D" id="3.40.50.150">
    <property type="entry name" value="Vaccinia Virus protein VP39"/>
    <property type="match status" value="1"/>
</dbReference>